<keyword evidence="2" id="KW-0732">Signal</keyword>
<evidence type="ECO:0000313" key="3">
    <source>
        <dbReference type="EMBL" id="MPC12380.1"/>
    </source>
</evidence>
<dbReference type="AlphaFoldDB" id="A0A5B7CSD2"/>
<feature type="signal peptide" evidence="2">
    <location>
        <begin position="1"/>
        <end position="18"/>
    </location>
</feature>
<organism evidence="3 4">
    <name type="scientific">Portunus trituberculatus</name>
    <name type="common">Swimming crab</name>
    <name type="synonym">Neptunus trituberculatus</name>
    <dbReference type="NCBI Taxonomy" id="210409"/>
    <lineage>
        <taxon>Eukaryota</taxon>
        <taxon>Metazoa</taxon>
        <taxon>Ecdysozoa</taxon>
        <taxon>Arthropoda</taxon>
        <taxon>Crustacea</taxon>
        <taxon>Multicrustacea</taxon>
        <taxon>Malacostraca</taxon>
        <taxon>Eumalacostraca</taxon>
        <taxon>Eucarida</taxon>
        <taxon>Decapoda</taxon>
        <taxon>Pleocyemata</taxon>
        <taxon>Brachyura</taxon>
        <taxon>Eubrachyura</taxon>
        <taxon>Portunoidea</taxon>
        <taxon>Portunidae</taxon>
        <taxon>Portuninae</taxon>
        <taxon>Portunus</taxon>
    </lineage>
</organism>
<gene>
    <name evidence="3" type="ORF">E2C01_005070</name>
</gene>
<proteinExistence type="predicted"/>
<evidence type="ECO:0000256" key="1">
    <source>
        <dbReference type="SAM" id="MobiDB-lite"/>
    </source>
</evidence>
<dbReference type="Proteomes" id="UP000324222">
    <property type="component" value="Unassembled WGS sequence"/>
</dbReference>
<protein>
    <submittedName>
        <fullName evidence="3">Uncharacterized protein</fullName>
    </submittedName>
</protein>
<reference evidence="3 4" key="1">
    <citation type="submission" date="2019-05" db="EMBL/GenBank/DDBJ databases">
        <title>Another draft genome of Portunus trituberculatus and its Hox gene families provides insights of decapod evolution.</title>
        <authorList>
            <person name="Jeong J.-H."/>
            <person name="Song I."/>
            <person name="Kim S."/>
            <person name="Choi T."/>
            <person name="Kim D."/>
            <person name="Ryu S."/>
            <person name="Kim W."/>
        </authorList>
    </citation>
    <scope>NUCLEOTIDE SEQUENCE [LARGE SCALE GENOMIC DNA]</scope>
    <source>
        <tissue evidence="3">Muscle</tissue>
    </source>
</reference>
<accession>A0A5B7CSD2</accession>
<feature type="region of interest" description="Disordered" evidence="1">
    <location>
        <begin position="53"/>
        <end position="85"/>
    </location>
</feature>
<dbReference type="EMBL" id="VSRR010000213">
    <property type="protein sequence ID" value="MPC12380.1"/>
    <property type="molecule type" value="Genomic_DNA"/>
</dbReference>
<sequence>MLACCLMFVLPLKDSSKAIESSGSCMANGEYEITKPTASHILASTKSPPLTFCPWDNGDTPSSAPGDSAPDGDNTHAYLQQKQAH</sequence>
<comment type="caution">
    <text evidence="3">The sequence shown here is derived from an EMBL/GenBank/DDBJ whole genome shotgun (WGS) entry which is preliminary data.</text>
</comment>
<name>A0A5B7CSD2_PORTR</name>
<keyword evidence="4" id="KW-1185">Reference proteome</keyword>
<evidence type="ECO:0000256" key="2">
    <source>
        <dbReference type="SAM" id="SignalP"/>
    </source>
</evidence>
<evidence type="ECO:0000313" key="4">
    <source>
        <dbReference type="Proteomes" id="UP000324222"/>
    </source>
</evidence>
<feature type="chain" id="PRO_5023089287" evidence="2">
    <location>
        <begin position="19"/>
        <end position="85"/>
    </location>
</feature>